<keyword evidence="4" id="KW-1185">Reference proteome</keyword>
<evidence type="ECO:0000313" key="3">
    <source>
        <dbReference type="EMBL" id="NOU53205.1"/>
    </source>
</evidence>
<feature type="non-terminal residue" evidence="3">
    <location>
        <position position="1"/>
    </location>
</feature>
<keyword evidence="1" id="KW-0677">Repeat</keyword>
<dbReference type="InterPro" id="IPR006530">
    <property type="entry name" value="YD"/>
</dbReference>
<dbReference type="InterPro" id="IPR050708">
    <property type="entry name" value="T6SS_VgrG/RHS"/>
</dbReference>
<dbReference type="PANTHER" id="PTHR32305:SF15">
    <property type="entry name" value="PROTEIN RHSA-RELATED"/>
    <property type="match status" value="1"/>
</dbReference>
<accession>A0A849VIQ5</accession>
<dbReference type="EMBL" id="JABBPG010000031">
    <property type="protein sequence ID" value="NOU53205.1"/>
    <property type="molecule type" value="Genomic_DNA"/>
</dbReference>
<evidence type="ECO:0000259" key="2">
    <source>
        <dbReference type="Pfam" id="PF25023"/>
    </source>
</evidence>
<sequence length="216" mass="24117">GAQPSKTYYDRAGRAIKQINTGYNNQQSVVKTEYDQYGRAYRTSIALDSDRAPSADEWQTSTFDILGRVLETTSPSFNGSTLQVSTRYSYFSVIQTHSDGATTIKKSKAYNVAGELLGITDNKGGGEQATSSTIIYRYDAYGQLLYTTDSAVNQVKMEYDALGNKIKTIDPDKGTWEYRYNALGQLKWQKDANGQVTWINYDNLGRVTQRISNAQS</sequence>
<name>A0A849VIQ5_9GAMM</name>
<comment type="caution">
    <text evidence="3">The sequence shown here is derived from an EMBL/GenBank/DDBJ whole genome shotgun (WGS) entry which is preliminary data.</text>
</comment>
<evidence type="ECO:0000313" key="4">
    <source>
        <dbReference type="Proteomes" id="UP000586305"/>
    </source>
</evidence>
<proteinExistence type="predicted"/>
<dbReference type="NCBIfam" id="TIGR01643">
    <property type="entry name" value="YD_repeat_2x"/>
    <property type="match status" value="3"/>
</dbReference>
<feature type="non-terminal residue" evidence="3">
    <location>
        <position position="216"/>
    </location>
</feature>
<protein>
    <submittedName>
        <fullName evidence="3">RHS repeat protein</fullName>
    </submittedName>
</protein>
<evidence type="ECO:0000256" key="1">
    <source>
        <dbReference type="ARBA" id="ARBA00022737"/>
    </source>
</evidence>
<feature type="domain" description="Teneurin-like YD-shell" evidence="2">
    <location>
        <begin position="22"/>
        <end position="205"/>
    </location>
</feature>
<dbReference type="Gene3D" id="2.180.10.10">
    <property type="entry name" value="RHS repeat-associated core"/>
    <property type="match status" value="1"/>
</dbReference>
<organism evidence="3 4">
    <name type="scientific">Pseudoalteromonas caenipelagi</name>
    <dbReference type="NCBI Taxonomy" id="2726988"/>
    <lineage>
        <taxon>Bacteria</taxon>
        <taxon>Pseudomonadati</taxon>
        <taxon>Pseudomonadota</taxon>
        <taxon>Gammaproteobacteria</taxon>
        <taxon>Alteromonadales</taxon>
        <taxon>Pseudoalteromonadaceae</taxon>
        <taxon>Pseudoalteromonas</taxon>
    </lineage>
</organism>
<dbReference type="Proteomes" id="UP000586305">
    <property type="component" value="Unassembled WGS sequence"/>
</dbReference>
<gene>
    <name evidence="3" type="ORF">HG263_22175</name>
</gene>
<dbReference type="Pfam" id="PF25023">
    <property type="entry name" value="TEN_YD-shell"/>
    <property type="match status" value="1"/>
</dbReference>
<dbReference type="RefSeq" id="WP_171628236.1">
    <property type="nucleotide sequence ID" value="NZ_JABBPG010000031.1"/>
</dbReference>
<dbReference type="InterPro" id="IPR056823">
    <property type="entry name" value="TEN-like_YD-shell"/>
</dbReference>
<reference evidence="3 4" key="1">
    <citation type="submission" date="2020-04" db="EMBL/GenBank/DDBJ databases">
        <title>Pseudoalteromonas caenipelagi sp. nov., isolated from a tidal flat.</title>
        <authorList>
            <person name="Park S."/>
            <person name="Yoon J.-H."/>
        </authorList>
    </citation>
    <scope>NUCLEOTIDE SEQUENCE [LARGE SCALE GENOMIC DNA]</scope>
    <source>
        <strain evidence="3 4">JBTF-M23</strain>
    </source>
</reference>
<dbReference type="AlphaFoldDB" id="A0A849VIQ5"/>
<dbReference type="PANTHER" id="PTHR32305">
    <property type="match status" value="1"/>
</dbReference>